<dbReference type="Proteomes" id="UP000186040">
    <property type="component" value="Unassembled WGS sequence"/>
</dbReference>
<accession>A0A1Q9LM52</accession>
<evidence type="ECO:0008006" key="4">
    <source>
        <dbReference type="Google" id="ProtNLM"/>
    </source>
</evidence>
<feature type="transmembrane region" description="Helical" evidence="1">
    <location>
        <begin position="202"/>
        <end position="221"/>
    </location>
</feature>
<feature type="transmembrane region" description="Helical" evidence="1">
    <location>
        <begin position="151"/>
        <end position="172"/>
    </location>
</feature>
<dbReference type="STRING" id="1193682.BJP25_19170"/>
<sequence>MGAWGLLVTAVLQAVGPLWAGFDQGRPDNPVVVPPGPFFAVWGLVLLGCLVVAVRGLGRAGDPGFRRLHVPLTVAQVGFVLWLVFAARVPVLTVPVFVLMLVMLVIALRRAPARAGSDQVLVEAVLGVYAGWSAAAVWLNVATVLDRPSSAVLAGLLSGAVVSTLVLIVFVCRTAAARIAAGVTGAWALLGVTLSASAAGSAALAALAAVGGVAVVVVVVVGRRLSARGSGGAV</sequence>
<reference evidence="2 3" key="1">
    <citation type="submission" date="2016-10" db="EMBL/GenBank/DDBJ databases">
        <title>The Draft Genome Sequence of Actinokineospora bangkokensis 44EHWT reveals the biosynthetic pathway of antifungal compounds Thailandins with unusual extender unit butylmalonyl-CoA.</title>
        <authorList>
            <person name="Greule A."/>
            <person name="Intra B."/>
            <person name="Flemming S."/>
            <person name="Rommel M.G."/>
            <person name="Panbangred W."/>
            <person name="Bechthold A."/>
        </authorList>
    </citation>
    <scope>NUCLEOTIDE SEQUENCE [LARGE SCALE GENOMIC DNA]</scope>
    <source>
        <strain evidence="2 3">44EHW</strain>
    </source>
</reference>
<proteinExistence type="predicted"/>
<feature type="transmembrane region" description="Helical" evidence="1">
    <location>
        <begin position="36"/>
        <end position="56"/>
    </location>
</feature>
<keyword evidence="1" id="KW-0812">Transmembrane</keyword>
<evidence type="ECO:0000256" key="1">
    <source>
        <dbReference type="SAM" id="Phobius"/>
    </source>
</evidence>
<dbReference type="AlphaFoldDB" id="A0A1Q9LM52"/>
<feature type="transmembrane region" description="Helical" evidence="1">
    <location>
        <begin position="68"/>
        <end position="85"/>
    </location>
</feature>
<feature type="transmembrane region" description="Helical" evidence="1">
    <location>
        <begin position="91"/>
        <end position="108"/>
    </location>
</feature>
<protein>
    <recommendedName>
        <fullName evidence="4">Tryptophan-rich sensory protein</fullName>
    </recommendedName>
</protein>
<feature type="transmembrane region" description="Helical" evidence="1">
    <location>
        <begin position="120"/>
        <end position="139"/>
    </location>
</feature>
<organism evidence="2 3">
    <name type="scientific">Actinokineospora bangkokensis</name>
    <dbReference type="NCBI Taxonomy" id="1193682"/>
    <lineage>
        <taxon>Bacteria</taxon>
        <taxon>Bacillati</taxon>
        <taxon>Actinomycetota</taxon>
        <taxon>Actinomycetes</taxon>
        <taxon>Pseudonocardiales</taxon>
        <taxon>Pseudonocardiaceae</taxon>
        <taxon>Actinokineospora</taxon>
    </lineage>
</organism>
<keyword evidence="1" id="KW-1133">Transmembrane helix</keyword>
<evidence type="ECO:0000313" key="2">
    <source>
        <dbReference type="EMBL" id="OLR93073.1"/>
    </source>
</evidence>
<keyword evidence="3" id="KW-1185">Reference proteome</keyword>
<name>A0A1Q9LM52_9PSEU</name>
<feature type="transmembrane region" description="Helical" evidence="1">
    <location>
        <begin position="179"/>
        <end position="196"/>
    </location>
</feature>
<evidence type="ECO:0000313" key="3">
    <source>
        <dbReference type="Proteomes" id="UP000186040"/>
    </source>
</evidence>
<gene>
    <name evidence="2" type="ORF">BJP25_19170</name>
</gene>
<comment type="caution">
    <text evidence="2">The sequence shown here is derived from an EMBL/GenBank/DDBJ whole genome shotgun (WGS) entry which is preliminary data.</text>
</comment>
<keyword evidence="1" id="KW-0472">Membrane</keyword>
<dbReference type="EMBL" id="MKQR01000013">
    <property type="protein sequence ID" value="OLR93073.1"/>
    <property type="molecule type" value="Genomic_DNA"/>
</dbReference>